<evidence type="ECO:0008006" key="4">
    <source>
        <dbReference type="Google" id="ProtNLM"/>
    </source>
</evidence>
<keyword evidence="1" id="KW-0472">Membrane</keyword>
<feature type="transmembrane region" description="Helical" evidence="1">
    <location>
        <begin position="355"/>
        <end position="376"/>
    </location>
</feature>
<keyword evidence="3" id="KW-1185">Reference proteome</keyword>
<evidence type="ECO:0000313" key="2">
    <source>
        <dbReference type="EMBL" id="MBL7528227.1"/>
    </source>
</evidence>
<sequence length="441" mass="49389">MELTLRQVARDVYILFILAILGYLTKYALNLFLAHHLTPIRYGEYSVAIKLLDILVLITLFGTNVGASRFLAKYLELNSLRSAIDYIAWNIKLISVTFSIMLVVSLIAFILMCSLHYSGVQDIKEYHLFVYILWVVPIAAIPALLQSFLLCSQHIYSPTILSQIVLYGLQLLIFWIITLCVIHPLNSITIATVLFISFLLVTFITALTLNTQLWSMVILGIKNRTHAEVLNPAWIKASSRWILNTLIFQLISILDLIIVYAVGKNKLYVGYYAAILTIIYLIWLLPATLYQGIKPKISNLLSSEAGRLELQSLLNKTNAVVTFLLLVLSSLIIYFSTELLSYFGPTYVAAKSALIILTVGACLGACTKISTLLLIYADFESTVVKIRGTQLVLMFVLVVPATYFYNITGTATATALVMCLAPVISIWIVHTKLRLRSVFII</sequence>
<keyword evidence="1" id="KW-0812">Transmembrane</keyword>
<feature type="transmembrane region" description="Helical" evidence="1">
    <location>
        <begin position="164"/>
        <end position="185"/>
    </location>
</feature>
<protein>
    <recommendedName>
        <fullName evidence="4">Polysaccharide biosynthesis protein</fullName>
    </recommendedName>
</protein>
<accession>A0ABS1WFT6</accession>
<feature type="transmembrane region" description="Helical" evidence="1">
    <location>
        <begin position="269"/>
        <end position="293"/>
    </location>
</feature>
<dbReference type="PANTHER" id="PTHR43424:SF1">
    <property type="entry name" value="LOCUS PUTATIVE PROTEIN 1-RELATED"/>
    <property type="match status" value="1"/>
</dbReference>
<comment type="caution">
    <text evidence="2">The sequence shown here is derived from an EMBL/GenBank/DDBJ whole genome shotgun (WGS) entry which is preliminary data.</text>
</comment>
<keyword evidence="1" id="KW-1133">Transmembrane helix</keyword>
<gene>
    <name evidence="2" type="ORF">I5282_16815</name>
</gene>
<feature type="transmembrane region" description="Helical" evidence="1">
    <location>
        <begin position="12"/>
        <end position="34"/>
    </location>
</feature>
<dbReference type="InterPro" id="IPR052556">
    <property type="entry name" value="PolySynth_Transporter"/>
</dbReference>
<name>A0ABS1WFT6_9GAMM</name>
<dbReference type="PANTHER" id="PTHR43424">
    <property type="entry name" value="LOCUS PUTATIVE PROTEIN 1-RELATED"/>
    <property type="match status" value="1"/>
</dbReference>
<dbReference type="Proteomes" id="UP000809910">
    <property type="component" value="Unassembled WGS sequence"/>
</dbReference>
<feature type="transmembrane region" description="Helical" evidence="1">
    <location>
        <begin position="93"/>
        <end position="117"/>
    </location>
</feature>
<organism evidence="2 3">
    <name type="scientific">Legionella bononiensis</name>
    <dbReference type="NCBI Taxonomy" id="2793102"/>
    <lineage>
        <taxon>Bacteria</taxon>
        <taxon>Pseudomonadati</taxon>
        <taxon>Pseudomonadota</taxon>
        <taxon>Gammaproteobacteria</taxon>
        <taxon>Legionellales</taxon>
        <taxon>Legionellaceae</taxon>
        <taxon>Legionella</taxon>
    </lineage>
</organism>
<dbReference type="RefSeq" id="WP_203113662.1">
    <property type="nucleotide sequence ID" value="NZ_JADOBG010000023.1"/>
</dbReference>
<feature type="transmembrane region" description="Helical" evidence="1">
    <location>
        <begin position="388"/>
        <end position="405"/>
    </location>
</feature>
<feature type="transmembrane region" description="Helical" evidence="1">
    <location>
        <begin position="411"/>
        <end position="429"/>
    </location>
</feature>
<evidence type="ECO:0000256" key="1">
    <source>
        <dbReference type="SAM" id="Phobius"/>
    </source>
</evidence>
<reference evidence="2 3" key="1">
    <citation type="submission" date="2020-12" db="EMBL/GenBank/DDBJ databases">
        <title>WGS of Legionella: environmental sample.</title>
        <authorList>
            <person name="Cristino S."/>
            <person name="Girolamini L."/>
            <person name="Salaris S."/>
            <person name="Pascale M.R."/>
            <person name="Mazzotta M."/>
            <person name="Orsini M."/>
            <person name="Grottola A."/>
        </authorList>
    </citation>
    <scope>NUCLEOTIDE SEQUENCE [LARGE SCALE GENOMIC DNA]</scope>
    <source>
        <strain evidence="2 3">30cs62</strain>
    </source>
</reference>
<evidence type="ECO:0000313" key="3">
    <source>
        <dbReference type="Proteomes" id="UP000809910"/>
    </source>
</evidence>
<proteinExistence type="predicted"/>
<dbReference type="EMBL" id="JADWVN010000030">
    <property type="protein sequence ID" value="MBL7528227.1"/>
    <property type="molecule type" value="Genomic_DNA"/>
</dbReference>
<feature type="transmembrane region" description="Helical" evidence="1">
    <location>
        <begin position="313"/>
        <end position="335"/>
    </location>
</feature>
<feature type="transmembrane region" description="Helical" evidence="1">
    <location>
        <begin position="54"/>
        <end position="72"/>
    </location>
</feature>
<feature type="transmembrane region" description="Helical" evidence="1">
    <location>
        <begin position="191"/>
        <end position="221"/>
    </location>
</feature>
<feature type="transmembrane region" description="Helical" evidence="1">
    <location>
        <begin position="129"/>
        <end position="152"/>
    </location>
</feature>
<feature type="transmembrane region" description="Helical" evidence="1">
    <location>
        <begin position="241"/>
        <end position="263"/>
    </location>
</feature>